<evidence type="ECO:0000259" key="11">
    <source>
        <dbReference type="SMART" id="SM00756"/>
    </source>
</evidence>
<dbReference type="Pfam" id="PF03412">
    <property type="entry name" value="Peptidase_C39"/>
    <property type="match status" value="1"/>
</dbReference>
<dbReference type="AlphaFoldDB" id="A0A501Q0Z2"/>
<reference evidence="12 13" key="2">
    <citation type="submission" date="2019-06" db="EMBL/GenBank/DDBJ databases">
        <authorList>
            <person name="Seo Y."/>
        </authorList>
    </citation>
    <scope>NUCLEOTIDE SEQUENCE [LARGE SCALE GENOMIC DNA]</scope>
    <source>
        <strain evidence="12 13">MaA-Y11</strain>
    </source>
</reference>
<dbReference type="Gene3D" id="1.20.1440.130">
    <property type="entry name" value="VKOR domain"/>
    <property type="match status" value="1"/>
</dbReference>
<dbReference type="InterPro" id="IPR012336">
    <property type="entry name" value="Thioredoxin-like_fold"/>
</dbReference>
<dbReference type="GO" id="GO:0005524">
    <property type="term" value="F:ATP binding"/>
    <property type="evidence" value="ECO:0007669"/>
    <property type="project" value="InterPro"/>
</dbReference>
<dbReference type="RefSeq" id="WP_140002056.1">
    <property type="nucleotide sequence ID" value="NZ_VFJE01000056.1"/>
</dbReference>
<keyword evidence="9" id="KW-0676">Redox-active center</keyword>
<dbReference type="SMART" id="SM00756">
    <property type="entry name" value="VKc"/>
    <property type="match status" value="1"/>
</dbReference>
<evidence type="ECO:0000256" key="7">
    <source>
        <dbReference type="ARBA" id="ARBA00023136"/>
    </source>
</evidence>
<keyword evidence="3 10" id="KW-0812">Transmembrane</keyword>
<dbReference type="GO" id="GO:0016491">
    <property type="term" value="F:oxidoreductase activity"/>
    <property type="evidence" value="ECO:0007669"/>
    <property type="project" value="UniProtKB-KW"/>
</dbReference>
<keyword evidence="8" id="KW-1015">Disulfide bond</keyword>
<evidence type="ECO:0000256" key="10">
    <source>
        <dbReference type="SAM" id="Phobius"/>
    </source>
</evidence>
<evidence type="ECO:0000256" key="4">
    <source>
        <dbReference type="ARBA" id="ARBA00022719"/>
    </source>
</evidence>
<dbReference type="InterPro" id="IPR005074">
    <property type="entry name" value="Peptidase_C39"/>
</dbReference>
<dbReference type="GO" id="GO:0048038">
    <property type="term" value="F:quinone binding"/>
    <property type="evidence" value="ECO:0007669"/>
    <property type="project" value="UniProtKB-KW"/>
</dbReference>
<keyword evidence="6" id="KW-0560">Oxidoreductase</keyword>
<dbReference type="CDD" id="cd12921">
    <property type="entry name" value="VKOR_4"/>
    <property type="match status" value="1"/>
</dbReference>
<gene>
    <name evidence="12" type="ORF">FJA49_15925</name>
</gene>
<protein>
    <recommendedName>
        <fullName evidence="11">Vitamin K epoxide reductase domain-containing protein</fullName>
    </recommendedName>
</protein>
<reference evidence="12 13" key="1">
    <citation type="submission" date="2019-06" db="EMBL/GenBank/DDBJ databases">
        <title>Flavobacterium sp. MaA-Y11 from geoumgang.</title>
        <authorList>
            <person name="Jeong S."/>
        </authorList>
    </citation>
    <scope>NUCLEOTIDE SEQUENCE [LARGE SCALE GENOMIC DNA]</scope>
    <source>
        <strain evidence="12 13">MaA-Y11</strain>
    </source>
</reference>
<organism evidence="12 13">
    <name type="scientific">Flavobacterium microcysteis</name>
    <dbReference type="NCBI Taxonomy" id="2596891"/>
    <lineage>
        <taxon>Bacteria</taxon>
        <taxon>Pseudomonadati</taxon>
        <taxon>Bacteroidota</taxon>
        <taxon>Flavobacteriia</taxon>
        <taxon>Flavobacteriales</taxon>
        <taxon>Flavobacteriaceae</taxon>
        <taxon>Flavobacterium</taxon>
    </lineage>
</organism>
<comment type="subcellular location">
    <subcellularLocation>
        <location evidence="1">Membrane</location>
        <topology evidence="1">Multi-pass membrane protein</topology>
    </subcellularLocation>
</comment>
<dbReference type="GO" id="GO:0006508">
    <property type="term" value="P:proteolysis"/>
    <property type="evidence" value="ECO:0007669"/>
    <property type="project" value="InterPro"/>
</dbReference>
<dbReference type="InterPro" id="IPR038354">
    <property type="entry name" value="VKOR_sf"/>
</dbReference>
<evidence type="ECO:0000256" key="3">
    <source>
        <dbReference type="ARBA" id="ARBA00022692"/>
    </source>
</evidence>
<dbReference type="GO" id="GO:0016020">
    <property type="term" value="C:membrane"/>
    <property type="evidence" value="ECO:0007669"/>
    <property type="project" value="UniProtKB-SubCell"/>
</dbReference>
<dbReference type="Proteomes" id="UP000319175">
    <property type="component" value="Unassembled WGS sequence"/>
</dbReference>
<feature type="transmembrane region" description="Helical" evidence="10">
    <location>
        <begin position="289"/>
        <end position="310"/>
    </location>
</feature>
<evidence type="ECO:0000256" key="1">
    <source>
        <dbReference type="ARBA" id="ARBA00004141"/>
    </source>
</evidence>
<evidence type="ECO:0000313" key="12">
    <source>
        <dbReference type="EMBL" id="TPD65676.1"/>
    </source>
</evidence>
<comment type="similarity">
    <text evidence="2">Belongs to the VKOR family.</text>
</comment>
<keyword evidence="13" id="KW-1185">Reference proteome</keyword>
<dbReference type="Gene3D" id="3.90.70.10">
    <property type="entry name" value="Cysteine proteinases"/>
    <property type="match status" value="1"/>
</dbReference>
<keyword evidence="5 10" id="KW-1133">Transmembrane helix</keyword>
<dbReference type="Gene3D" id="3.40.30.10">
    <property type="entry name" value="Glutaredoxin"/>
    <property type="match status" value="1"/>
</dbReference>
<evidence type="ECO:0000256" key="5">
    <source>
        <dbReference type="ARBA" id="ARBA00022989"/>
    </source>
</evidence>
<evidence type="ECO:0000313" key="13">
    <source>
        <dbReference type="Proteomes" id="UP000319175"/>
    </source>
</evidence>
<accession>A0A501Q0Z2</accession>
<keyword evidence="4" id="KW-0874">Quinone</keyword>
<evidence type="ECO:0000256" key="6">
    <source>
        <dbReference type="ARBA" id="ARBA00023002"/>
    </source>
</evidence>
<evidence type="ECO:0000256" key="9">
    <source>
        <dbReference type="ARBA" id="ARBA00023284"/>
    </source>
</evidence>
<proteinExistence type="inferred from homology"/>
<feature type="transmembrane region" description="Helical" evidence="10">
    <location>
        <begin position="263"/>
        <end position="283"/>
    </location>
</feature>
<name>A0A501Q0Z2_9FLAO</name>
<feature type="transmembrane region" description="Helical" evidence="10">
    <location>
        <begin position="233"/>
        <end position="254"/>
    </location>
</feature>
<feature type="transmembrane region" description="Helical" evidence="10">
    <location>
        <begin position="132"/>
        <end position="150"/>
    </location>
</feature>
<dbReference type="InterPro" id="IPR036249">
    <property type="entry name" value="Thioredoxin-like_sf"/>
</dbReference>
<feature type="domain" description="Vitamin K epoxide reductase" evidence="11">
    <location>
        <begin position="151"/>
        <end position="285"/>
    </location>
</feature>
<dbReference type="OrthoDB" id="1100563at2"/>
<evidence type="ECO:0000256" key="8">
    <source>
        <dbReference type="ARBA" id="ARBA00023157"/>
    </source>
</evidence>
<dbReference type="EMBL" id="VFJE01000056">
    <property type="protein sequence ID" value="TPD65676.1"/>
    <property type="molecule type" value="Genomic_DNA"/>
</dbReference>
<dbReference type="InterPro" id="IPR012932">
    <property type="entry name" value="VKOR"/>
</dbReference>
<dbReference type="SUPFAM" id="SSF52833">
    <property type="entry name" value="Thioredoxin-like"/>
    <property type="match status" value="1"/>
</dbReference>
<dbReference type="Pfam" id="PF07884">
    <property type="entry name" value="VKOR"/>
    <property type="match status" value="1"/>
</dbReference>
<evidence type="ECO:0000256" key="2">
    <source>
        <dbReference type="ARBA" id="ARBA00006214"/>
    </source>
</evidence>
<dbReference type="GO" id="GO:0008233">
    <property type="term" value="F:peptidase activity"/>
    <property type="evidence" value="ECO:0007669"/>
    <property type="project" value="InterPro"/>
</dbReference>
<comment type="caution">
    <text evidence="12">The sequence shown here is derived from an EMBL/GenBank/DDBJ whole genome shotgun (WGS) entry which is preliminary data.</text>
</comment>
<keyword evidence="7 10" id="KW-0472">Membrane</keyword>
<sequence>MISVLKKYLEHNRHGALIEEFKDIYLSHPNYPSLFSVTDTLDVLRIENMAANVPKNQLENLPEHFIASIQHKDGEIFVFVNKSHNTIVYDTGNDEKHTLTIEEFRELWNGLILAVEKNEKTTDIKKSNIKSTVSLGLLSAVFLLSNFTYGFDIYEFFFRTLSFIGLLTSIFILLEKNENGNELVSKICSFNSKTSCDSVIKSKDSRITKWLDFTDLPILFFAISFIAGSLVNLSFGIIGLLSLVSLPICLYSIYLQKTKLKKWCMLCLIISLLIFTQSLLYLLNISSLGITLTAALHYLIIAMACSAIWFPLKKIMSERKDLADKNKELSRFKRDFNLFEFLSSEVREQQQLASLKPIYFGNPEASLTLRLFLSPSCGHCHTAYQKANDFIEKYPEKIRLAVYFNLNIENSENPYVPIAKNLEQIHLSNGNITEAINDWHVRNLSIEEWLKKWKQEIISQEAETELNKQYEWCVKNKFNYTPVKIIDYKLLPKEYELEEIKYFLSELEDQKTAII</sequence>
<dbReference type="Pfam" id="PF13462">
    <property type="entry name" value="Thioredoxin_4"/>
    <property type="match status" value="1"/>
</dbReference>